<organism evidence="3 4">
    <name type="scientific">Rhodovarius crocodyli</name>
    <dbReference type="NCBI Taxonomy" id="1979269"/>
    <lineage>
        <taxon>Bacteria</taxon>
        <taxon>Pseudomonadati</taxon>
        <taxon>Pseudomonadota</taxon>
        <taxon>Alphaproteobacteria</taxon>
        <taxon>Acetobacterales</taxon>
        <taxon>Roseomonadaceae</taxon>
        <taxon>Rhodovarius</taxon>
    </lineage>
</organism>
<dbReference type="Pfam" id="PF05171">
    <property type="entry name" value="HemS"/>
    <property type="match status" value="2"/>
</dbReference>
<dbReference type="InterPro" id="IPR053733">
    <property type="entry name" value="Heme_Transport_Util_sf"/>
</dbReference>
<dbReference type="Gene3D" id="3.40.1570.10">
    <property type="entry name" value="HemS/ChuS/ChuX like domains"/>
    <property type="match status" value="2"/>
</dbReference>
<feature type="domain" description="Haemin-degrading HemS/ChuX" evidence="2">
    <location>
        <begin position="204"/>
        <end position="333"/>
    </location>
</feature>
<dbReference type="SUPFAM" id="SSF144064">
    <property type="entry name" value="Heme iron utilization protein-like"/>
    <property type="match status" value="1"/>
</dbReference>
<evidence type="ECO:0000313" key="4">
    <source>
        <dbReference type="Proteomes" id="UP000282957"/>
    </source>
</evidence>
<protein>
    <submittedName>
        <fullName evidence="3">Hemin-degrading factor</fullName>
    </submittedName>
</protein>
<feature type="domain" description="Haemin-degrading HemS/ChuX" evidence="2">
    <location>
        <begin position="33"/>
        <end position="153"/>
    </location>
</feature>
<dbReference type="InterPro" id="IPR007845">
    <property type="entry name" value="HemS/ChuX_dom"/>
</dbReference>
<gene>
    <name evidence="3" type="ORF">EOD42_19180</name>
</gene>
<dbReference type="CDD" id="cd16831">
    <property type="entry name" value="HemS-like_C"/>
    <property type="match status" value="1"/>
</dbReference>
<dbReference type="OrthoDB" id="316630at2"/>
<feature type="region of interest" description="Disordered" evidence="1">
    <location>
        <begin position="1"/>
        <end position="22"/>
    </location>
</feature>
<evidence type="ECO:0000256" key="1">
    <source>
        <dbReference type="SAM" id="MobiDB-lite"/>
    </source>
</evidence>
<proteinExistence type="predicted"/>
<reference evidence="3 4" key="1">
    <citation type="submission" date="2019-01" db="EMBL/GenBank/DDBJ databases">
        <authorList>
            <person name="Chen W.-M."/>
        </authorList>
    </citation>
    <scope>NUCLEOTIDE SEQUENCE [LARGE SCALE GENOMIC DNA]</scope>
    <source>
        <strain evidence="3 4">CCP-6</strain>
    </source>
</reference>
<keyword evidence="4" id="KW-1185">Reference proteome</keyword>
<dbReference type="GO" id="GO:0006826">
    <property type="term" value="P:iron ion transport"/>
    <property type="evidence" value="ECO:0007669"/>
    <property type="project" value="InterPro"/>
</dbReference>
<dbReference type="RefSeq" id="WP_127789188.1">
    <property type="nucleotide sequence ID" value="NZ_SACL01000007.1"/>
</dbReference>
<evidence type="ECO:0000259" key="2">
    <source>
        <dbReference type="Pfam" id="PF05171"/>
    </source>
</evidence>
<dbReference type="CDD" id="cd16830">
    <property type="entry name" value="HemS-like_N"/>
    <property type="match status" value="1"/>
</dbReference>
<name>A0A437M4D2_9PROT</name>
<sequence length="346" mass="37357">MTSPADLRQRHAELAAGPRPPRAREAAKLLATTEAALLASGALGDVTPLRPEWGALVGGFRALGRVMALTRNEHAVHERYGRFEDVSTGPGHILVLGPDIDLRMFPGRWAHAFALAGQRRSIQIFGADGEAVFKLYAGEETDRPAWARLVQEFAAMPDSAPPLAPVPAEPPAADGLVDAKALREDWLALKDTHDFFPLLRRHKASRRQAFRLAGEDLAMPLEPGAASALLEAASVSGTPIMCFVGNRGNIQIHTGPVAKLLRTGPWFNVLDPDFNLHLNEAGIAEAWRVVKPTEDGAVTSIELLDETGEVIALFFGARKPGQPELQAWREIVGDVAHRHALSPVVA</sequence>
<comment type="caution">
    <text evidence="3">The sequence shown here is derived from an EMBL/GenBank/DDBJ whole genome shotgun (WGS) entry which is preliminary data.</text>
</comment>
<accession>A0A437M4D2</accession>
<evidence type="ECO:0000313" key="3">
    <source>
        <dbReference type="EMBL" id="RVT92334.1"/>
    </source>
</evidence>
<dbReference type="EMBL" id="SACL01000007">
    <property type="protein sequence ID" value="RVT92334.1"/>
    <property type="molecule type" value="Genomic_DNA"/>
</dbReference>
<dbReference type="Proteomes" id="UP000282957">
    <property type="component" value="Unassembled WGS sequence"/>
</dbReference>
<dbReference type="AlphaFoldDB" id="A0A437M4D2"/>